<sequence length="405" mass="44057">DLVEDRSKAGVASRTLSVTVDKEKIAGWQRDLGRFLQIFNTELNVLTHVKLEEIIAMFEQFRLQAETKTTAQGTLPPGKPSLFVGRDDLVHEVSGLLAQSRHVALLGTGGIGKSCLAKAVLNEPDIVAKFGSQRYFIRYDDMDASQVSYDVFLDRIGGTLGLALGVADRLSTISTRLASAPSLMILDNAETFLDAAQDKTRIADAVDSLGALASTVILLTTRSRALPSNILWNIIAVPALEPVAAREAFTAVYHKPVEKTDVIDSLLQSLDCHPLSINLLAHAARENDWSLTELLDTWNKQQIDLLHNGDGKSQSLIVTLELSLSSLSLRKLGDSVLQVLQIIAFLPQGVDRRELSGLFPSLAGVSTIVDATCKQSITYRSGDFMTMLAPVRLYISYALSIATVL</sequence>
<dbReference type="Pfam" id="PF20703">
    <property type="entry name" value="nSTAND1"/>
    <property type="match status" value="1"/>
</dbReference>
<feature type="domain" description="Novel STAND NTPase 1" evidence="1">
    <location>
        <begin position="81"/>
        <end position="227"/>
    </location>
</feature>
<dbReference type="EMBL" id="SFCI01001508">
    <property type="protein sequence ID" value="TFY75602.1"/>
    <property type="molecule type" value="Genomic_DNA"/>
</dbReference>
<dbReference type="PANTHER" id="PTHR47691:SF3">
    <property type="entry name" value="HTH-TYPE TRANSCRIPTIONAL REGULATOR RV0890C-RELATED"/>
    <property type="match status" value="1"/>
</dbReference>
<dbReference type="Gene3D" id="3.40.50.300">
    <property type="entry name" value="P-loop containing nucleotide triphosphate hydrolases"/>
    <property type="match status" value="1"/>
</dbReference>
<evidence type="ECO:0000313" key="2">
    <source>
        <dbReference type="EMBL" id="TFY75602.1"/>
    </source>
</evidence>
<gene>
    <name evidence="2" type="ORF">EWM64_g8411</name>
</gene>
<dbReference type="InterPro" id="IPR027417">
    <property type="entry name" value="P-loop_NTPase"/>
</dbReference>
<evidence type="ECO:0000313" key="3">
    <source>
        <dbReference type="Proteomes" id="UP000298061"/>
    </source>
</evidence>
<dbReference type="InterPro" id="IPR049052">
    <property type="entry name" value="nSTAND1"/>
</dbReference>
<reference evidence="2 3" key="1">
    <citation type="submission" date="2019-02" db="EMBL/GenBank/DDBJ databases">
        <title>Genome sequencing of the rare red list fungi Hericium alpestre (H. flagellum).</title>
        <authorList>
            <person name="Buettner E."/>
            <person name="Kellner H."/>
        </authorList>
    </citation>
    <scope>NUCLEOTIDE SEQUENCE [LARGE SCALE GENOMIC DNA]</scope>
    <source>
        <strain evidence="2 3">DSM 108284</strain>
    </source>
</reference>
<dbReference type="PANTHER" id="PTHR47691">
    <property type="entry name" value="REGULATOR-RELATED"/>
    <property type="match status" value="1"/>
</dbReference>
<evidence type="ECO:0000259" key="1">
    <source>
        <dbReference type="Pfam" id="PF20703"/>
    </source>
</evidence>
<organism evidence="2 3">
    <name type="scientific">Hericium alpestre</name>
    <dbReference type="NCBI Taxonomy" id="135208"/>
    <lineage>
        <taxon>Eukaryota</taxon>
        <taxon>Fungi</taxon>
        <taxon>Dikarya</taxon>
        <taxon>Basidiomycota</taxon>
        <taxon>Agaricomycotina</taxon>
        <taxon>Agaricomycetes</taxon>
        <taxon>Russulales</taxon>
        <taxon>Hericiaceae</taxon>
        <taxon>Hericium</taxon>
    </lineage>
</organism>
<dbReference type="Proteomes" id="UP000298061">
    <property type="component" value="Unassembled WGS sequence"/>
</dbReference>
<dbReference type="AlphaFoldDB" id="A0A4Y9ZLF4"/>
<dbReference type="OrthoDB" id="1534087at2759"/>
<name>A0A4Y9ZLF4_9AGAM</name>
<comment type="caution">
    <text evidence="2">The sequence shown here is derived from an EMBL/GenBank/DDBJ whole genome shotgun (WGS) entry which is preliminary data.</text>
</comment>
<dbReference type="STRING" id="135208.A0A4Y9ZLF4"/>
<dbReference type="CDD" id="cd00267">
    <property type="entry name" value="ABC_ATPase"/>
    <property type="match status" value="1"/>
</dbReference>
<feature type="non-terminal residue" evidence="2">
    <location>
        <position position="1"/>
    </location>
</feature>
<accession>A0A4Y9ZLF4</accession>
<proteinExistence type="predicted"/>
<keyword evidence="3" id="KW-1185">Reference proteome</keyword>
<dbReference type="SUPFAM" id="SSF52540">
    <property type="entry name" value="P-loop containing nucleoside triphosphate hydrolases"/>
    <property type="match status" value="1"/>
</dbReference>
<protein>
    <recommendedName>
        <fullName evidence="1">Novel STAND NTPase 1 domain-containing protein</fullName>
    </recommendedName>
</protein>